<organism evidence="2 3">
    <name type="scientific">Carboxylicivirga marina</name>
    <dbReference type="NCBI Taxonomy" id="2800988"/>
    <lineage>
        <taxon>Bacteria</taxon>
        <taxon>Pseudomonadati</taxon>
        <taxon>Bacteroidota</taxon>
        <taxon>Bacteroidia</taxon>
        <taxon>Marinilabiliales</taxon>
        <taxon>Marinilabiliaceae</taxon>
        <taxon>Carboxylicivirga</taxon>
    </lineage>
</organism>
<name>A0ABS1HK85_9BACT</name>
<dbReference type="RefSeq" id="WP_200465316.1">
    <property type="nucleotide sequence ID" value="NZ_JAENRR010000027.1"/>
</dbReference>
<dbReference type="Gene3D" id="2.60.40.1120">
    <property type="entry name" value="Carboxypeptidase-like, regulatory domain"/>
    <property type="match status" value="1"/>
</dbReference>
<dbReference type="InterPro" id="IPR008969">
    <property type="entry name" value="CarboxyPept-like_regulatory"/>
</dbReference>
<dbReference type="Proteomes" id="UP000605676">
    <property type="component" value="Unassembled WGS sequence"/>
</dbReference>
<accession>A0ABS1HK85</accession>
<sequence>MKATKQTFVQNARYFMILFVGILLSSSIMANGNARKKKLVLQEGTYKEVKGKVVDASNGDDLVFANVAVEGTNIATVTNSEGSFILKVPNDLLAKNLIVSYIGYEQKALPVASLKSDKNKIKLSVLTVSLDAITVFPKDPDLLIEAVLNHRKDNYSQDENMMTAFYRETIRKRRAYASLSEAVVEVYKQGYTNHKNDAVKLLKGRKSVDYSKLDTLVFKLQGGPYSTLMLDIMKSPYMILKYDVLKEYDFTIGNITRQDDRILYVLNFKQKDWIEEPLFYGSLYIDSETMAIVSASYSINTEDKKAVGEMFIKRKPPGAEVYPTKASYLVTYREQNGKWIYGYSRGEITFKVNWKKRFFNTYYHTGIEMAVTDWEKTDSKTFRGVERMKSNIVMSDTEMGFADADFWGAYNVIEPEKSIESAIKKIQKNIEKLNN</sequence>
<dbReference type="SUPFAM" id="SSF49464">
    <property type="entry name" value="Carboxypeptidase regulatory domain-like"/>
    <property type="match status" value="1"/>
</dbReference>
<gene>
    <name evidence="2" type="ORF">JIV24_12150</name>
</gene>
<evidence type="ECO:0000313" key="3">
    <source>
        <dbReference type="Proteomes" id="UP000605676"/>
    </source>
</evidence>
<keyword evidence="3" id="KW-1185">Reference proteome</keyword>
<proteinExistence type="predicted"/>
<evidence type="ECO:0000256" key="1">
    <source>
        <dbReference type="SAM" id="Phobius"/>
    </source>
</evidence>
<protein>
    <submittedName>
        <fullName evidence="2">Carboxypeptidase-like regulatory domain-containing protein</fullName>
    </submittedName>
</protein>
<reference evidence="2 3" key="1">
    <citation type="submission" date="2021-01" db="EMBL/GenBank/DDBJ databases">
        <title>Carboxyliciviraga sp.nov., isolated from coastal sediments.</title>
        <authorList>
            <person name="Lu D."/>
            <person name="Zhang T."/>
        </authorList>
    </citation>
    <scope>NUCLEOTIDE SEQUENCE [LARGE SCALE GENOMIC DNA]</scope>
    <source>
        <strain evidence="2 3">N1Y132</strain>
    </source>
</reference>
<feature type="transmembrane region" description="Helical" evidence="1">
    <location>
        <begin position="12"/>
        <end position="30"/>
    </location>
</feature>
<keyword evidence="1" id="KW-0812">Transmembrane</keyword>
<keyword evidence="1" id="KW-0472">Membrane</keyword>
<keyword evidence="1" id="KW-1133">Transmembrane helix</keyword>
<dbReference type="EMBL" id="JAENRR010000027">
    <property type="protein sequence ID" value="MBK3518087.1"/>
    <property type="molecule type" value="Genomic_DNA"/>
</dbReference>
<dbReference type="Pfam" id="PF13715">
    <property type="entry name" value="CarbopepD_reg_2"/>
    <property type="match status" value="1"/>
</dbReference>
<evidence type="ECO:0000313" key="2">
    <source>
        <dbReference type="EMBL" id="MBK3518087.1"/>
    </source>
</evidence>
<comment type="caution">
    <text evidence="2">The sequence shown here is derived from an EMBL/GenBank/DDBJ whole genome shotgun (WGS) entry which is preliminary data.</text>
</comment>